<reference evidence="2" key="1">
    <citation type="journal article" date="2012" name="Nature">
        <title>The tomato genome sequence provides insights into fleshy fruit evolution.</title>
        <authorList>
            <consortium name="Tomato Genome Consortium"/>
        </authorList>
    </citation>
    <scope>NUCLEOTIDE SEQUENCE [LARGE SCALE GENOMIC DNA]</scope>
    <source>
        <strain evidence="2">cv. Heinz 1706</strain>
    </source>
</reference>
<protein>
    <submittedName>
        <fullName evidence="2">Uncharacterized protein</fullName>
    </submittedName>
</protein>
<name>A0A3Q7G725_SOLLC</name>
<keyword evidence="3" id="KW-1185">Reference proteome</keyword>
<feature type="compositionally biased region" description="Polar residues" evidence="1">
    <location>
        <begin position="9"/>
        <end position="21"/>
    </location>
</feature>
<proteinExistence type="predicted"/>
<organism evidence="2">
    <name type="scientific">Solanum lycopersicum</name>
    <name type="common">Tomato</name>
    <name type="synonym">Lycopersicon esculentum</name>
    <dbReference type="NCBI Taxonomy" id="4081"/>
    <lineage>
        <taxon>Eukaryota</taxon>
        <taxon>Viridiplantae</taxon>
        <taxon>Streptophyta</taxon>
        <taxon>Embryophyta</taxon>
        <taxon>Tracheophyta</taxon>
        <taxon>Spermatophyta</taxon>
        <taxon>Magnoliopsida</taxon>
        <taxon>eudicotyledons</taxon>
        <taxon>Gunneridae</taxon>
        <taxon>Pentapetalae</taxon>
        <taxon>asterids</taxon>
        <taxon>lamiids</taxon>
        <taxon>Solanales</taxon>
        <taxon>Solanaceae</taxon>
        <taxon>Solanoideae</taxon>
        <taxon>Solaneae</taxon>
        <taxon>Solanum</taxon>
        <taxon>Solanum subgen. Lycopersicon</taxon>
    </lineage>
</organism>
<dbReference type="EnsemblPlants" id="Solyc03g053040.1.1">
    <property type="protein sequence ID" value="Solyc03g053040.1.1.1"/>
    <property type="gene ID" value="Solyc03g053040.1"/>
</dbReference>
<reference evidence="2" key="2">
    <citation type="submission" date="2019-01" db="UniProtKB">
        <authorList>
            <consortium name="EnsemblPlants"/>
        </authorList>
    </citation>
    <scope>IDENTIFICATION</scope>
    <source>
        <strain evidence="2">cv. Heinz 1706</strain>
    </source>
</reference>
<dbReference type="Gramene" id="Solyc03g053040.1.1">
    <property type="protein sequence ID" value="Solyc03g053040.1.1.1"/>
    <property type="gene ID" value="Solyc03g053040.1"/>
</dbReference>
<evidence type="ECO:0000313" key="3">
    <source>
        <dbReference type="Proteomes" id="UP000004994"/>
    </source>
</evidence>
<accession>A0A3Q7G725</accession>
<dbReference type="Proteomes" id="UP000004994">
    <property type="component" value="Chromosome 3"/>
</dbReference>
<dbReference type="PaxDb" id="4081-Solyc03g053040.1.1"/>
<feature type="region of interest" description="Disordered" evidence="1">
    <location>
        <begin position="1"/>
        <end position="23"/>
    </location>
</feature>
<dbReference type="InParanoid" id="A0A3Q7G725"/>
<dbReference type="AlphaFoldDB" id="A0A3Q7G725"/>
<sequence length="69" mass="7726">MKSWRGRMTETSMPIGNTCSAGSGRFEDKSLMEEVKAINKHRFQVLFSRGAPVQSSFTKIELGENVTET</sequence>
<evidence type="ECO:0000256" key="1">
    <source>
        <dbReference type="SAM" id="MobiDB-lite"/>
    </source>
</evidence>
<evidence type="ECO:0000313" key="2">
    <source>
        <dbReference type="EnsemblPlants" id="Solyc03g053040.1.1.1"/>
    </source>
</evidence>